<dbReference type="GO" id="GO:0008194">
    <property type="term" value="F:UDP-glycosyltransferase activity"/>
    <property type="evidence" value="ECO:0007669"/>
    <property type="project" value="InterPro"/>
</dbReference>
<evidence type="ECO:0000313" key="1">
    <source>
        <dbReference type="EMBL" id="AQZ37115.1"/>
    </source>
</evidence>
<dbReference type="Gene3D" id="3.40.50.2000">
    <property type="entry name" value="Glycogen Phosphorylase B"/>
    <property type="match status" value="2"/>
</dbReference>
<dbReference type="AlphaFoldDB" id="A0A1U9Y7S9"/>
<gene>
    <name evidence="2" type="ORF">KCV87_03940</name>
</gene>
<reference evidence="2" key="2">
    <citation type="submission" date="2021-04" db="EMBL/GenBank/DDBJ databases">
        <title>Genomic sequence of Actinosynnema pretiosum subsp. pretiosum ATCC 31280 (C-14919).</title>
        <authorList>
            <person name="Bai L."/>
            <person name="Wang X."/>
            <person name="Xiao Y."/>
        </authorList>
    </citation>
    <scope>NUCLEOTIDE SEQUENCE</scope>
    <source>
        <strain evidence="2">ATCC 31280</strain>
    </source>
</reference>
<sequence length="402" mass="41939">MRVLFTVTGAPSHAHEMLVLGRAVLDAGHEVLVATAPSAAPGLRGSGLPSVEALPDQARFWVERLGGVVPPARPGTDYPGVDAIVDVIAGRPLLREALAGLRPVVDRFRPDLVLRDGMELAGLLVAEERGLPCLTVPSGTTNQLDPAAVLPRLNERRAEQDLPTSADPLSAHRHGHVDCLPREYSLLGVPLSPCLAYRPPSPEGRSLPAWLADLDPSRPLVYGAVGIALAATWRRDDVTALAADPVEALSGLVAALSEVDCAAVVSTGGIPVDRVPPGAPHVRVVERAPQPLLLECAQLFVTHAGANSVREAVRAGVPMVAAPLFGDQPHNAARVAALGLGVRVVDGSPADLADACRTVLADPGFTARARHARRTLLALPPVGEVVTRLEQIAEAARSVAAV</sequence>
<dbReference type="Proteomes" id="UP000677152">
    <property type="component" value="Chromosome"/>
</dbReference>
<dbReference type="InterPro" id="IPR002213">
    <property type="entry name" value="UDP_glucos_trans"/>
</dbReference>
<organism evidence="1">
    <name type="scientific">Actinosynnema pretiosum subsp. pretiosum</name>
    <dbReference type="NCBI Taxonomy" id="103721"/>
    <lineage>
        <taxon>Bacteria</taxon>
        <taxon>Bacillati</taxon>
        <taxon>Actinomycetota</taxon>
        <taxon>Actinomycetes</taxon>
        <taxon>Pseudonocardiales</taxon>
        <taxon>Pseudonocardiaceae</taxon>
        <taxon>Actinosynnema</taxon>
    </lineage>
</organism>
<dbReference type="EMBL" id="KY489977">
    <property type="protein sequence ID" value="AQZ37115.1"/>
    <property type="molecule type" value="Genomic_DNA"/>
</dbReference>
<proteinExistence type="predicted"/>
<name>A0A1U9Y7S9_9PSEU</name>
<reference evidence="1" key="1">
    <citation type="submission" date="2017-01" db="EMBL/GenBank/DDBJ databases">
        <title>Optimization of ansamitocin biosynthetic pathway.</title>
        <authorList>
            <person name="Ning X."/>
            <person name="Bai L."/>
        </authorList>
    </citation>
    <scope>NUCLEOTIDE SEQUENCE</scope>
    <source>
        <strain evidence="1">ATCC 31280</strain>
    </source>
</reference>
<dbReference type="PANTHER" id="PTHR48050:SF13">
    <property type="entry name" value="STEROL 3-BETA-GLUCOSYLTRANSFERASE UGT80A2"/>
    <property type="match status" value="1"/>
</dbReference>
<protein>
    <submittedName>
        <fullName evidence="1 2">Glycosyltransferase</fullName>
    </submittedName>
</protein>
<keyword evidence="1" id="KW-0808">Transferase</keyword>
<evidence type="ECO:0000313" key="2">
    <source>
        <dbReference type="EMBL" id="QUF05273.1"/>
    </source>
</evidence>
<dbReference type="SUPFAM" id="SSF53756">
    <property type="entry name" value="UDP-Glycosyltransferase/glycogen phosphorylase"/>
    <property type="match status" value="1"/>
</dbReference>
<dbReference type="CDD" id="cd03784">
    <property type="entry name" value="GT1_Gtf-like"/>
    <property type="match status" value="1"/>
</dbReference>
<dbReference type="InterPro" id="IPR050426">
    <property type="entry name" value="Glycosyltransferase_28"/>
</dbReference>
<accession>A0A1U9Y7S9</accession>
<dbReference type="EMBL" id="CP073249">
    <property type="protein sequence ID" value="QUF05273.1"/>
    <property type="molecule type" value="Genomic_DNA"/>
</dbReference>
<dbReference type="GO" id="GO:0017000">
    <property type="term" value="P:antibiotic biosynthetic process"/>
    <property type="evidence" value="ECO:0007669"/>
    <property type="project" value="UniProtKB-ARBA"/>
</dbReference>
<dbReference type="Pfam" id="PF00201">
    <property type="entry name" value="UDPGT"/>
    <property type="match status" value="1"/>
</dbReference>
<dbReference type="PANTHER" id="PTHR48050">
    <property type="entry name" value="STEROL 3-BETA-GLUCOSYLTRANSFERASE"/>
    <property type="match status" value="1"/>
</dbReference>